<dbReference type="PaxDb" id="35128-Thaps950"/>
<dbReference type="HOGENOM" id="CLU_379728_0_0_1"/>
<dbReference type="Proteomes" id="UP000001449">
    <property type="component" value="Chromosome 1"/>
</dbReference>
<name>B8BSX0_THAPS</name>
<accession>B8BSX0</accession>
<dbReference type="KEGG" id="tps:THAPSDRAFT_950"/>
<proteinExistence type="predicted"/>
<reference evidence="1 2" key="2">
    <citation type="journal article" date="2008" name="Nature">
        <title>The Phaeodactylum genome reveals the evolutionary history of diatom genomes.</title>
        <authorList>
            <person name="Bowler C."/>
            <person name="Allen A.E."/>
            <person name="Badger J.H."/>
            <person name="Grimwood J."/>
            <person name="Jabbari K."/>
            <person name="Kuo A."/>
            <person name="Maheswari U."/>
            <person name="Martens C."/>
            <person name="Maumus F."/>
            <person name="Otillar R.P."/>
            <person name="Rayko E."/>
            <person name="Salamov A."/>
            <person name="Vandepoele K."/>
            <person name="Beszteri B."/>
            <person name="Gruber A."/>
            <person name="Heijde M."/>
            <person name="Katinka M."/>
            <person name="Mock T."/>
            <person name="Valentin K."/>
            <person name="Verret F."/>
            <person name="Berges J.A."/>
            <person name="Brownlee C."/>
            <person name="Cadoret J.P."/>
            <person name="Chiovitti A."/>
            <person name="Choi C.J."/>
            <person name="Coesel S."/>
            <person name="De Martino A."/>
            <person name="Detter J.C."/>
            <person name="Durkin C."/>
            <person name="Falciatore A."/>
            <person name="Fournet J."/>
            <person name="Haruta M."/>
            <person name="Huysman M.J."/>
            <person name="Jenkins B.D."/>
            <person name="Jiroutova K."/>
            <person name="Jorgensen R.E."/>
            <person name="Joubert Y."/>
            <person name="Kaplan A."/>
            <person name="Kroger N."/>
            <person name="Kroth P.G."/>
            <person name="La Roche J."/>
            <person name="Lindquist E."/>
            <person name="Lommer M."/>
            <person name="Martin-Jezequel V."/>
            <person name="Lopez P.J."/>
            <person name="Lucas S."/>
            <person name="Mangogna M."/>
            <person name="McGinnis K."/>
            <person name="Medlin L.K."/>
            <person name="Montsant A."/>
            <person name="Oudot-Le Secq M.P."/>
            <person name="Napoli C."/>
            <person name="Obornik M."/>
            <person name="Parker M.S."/>
            <person name="Petit J.L."/>
            <person name="Porcel B.M."/>
            <person name="Poulsen N."/>
            <person name="Robison M."/>
            <person name="Rychlewski L."/>
            <person name="Rynearson T.A."/>
            <person name="Schmutz J."/>
            <person name="Shapiro H."/>
            <person name="Siaut M."/>
            <person name="Stanley M."/>
            <person name="Sussman M.R."/>
            <person name="Taylor A.R."/>
            <person name="Vardi A."/>
            <person name="von Dassow P."/>
            <person name="Vyverman W."/>
            <person name="Willis A."/>
            <person name="Wyrwicz L.S."/>
            <person name="Rokhsar D.S."/>
            <person name="Weissenbach J."/>
            <person name="Armbrust E.V."/>
            <person name="Green B.R."/>
            <person name="Van de Peer Y."/>
            <person name="Grigoriev I.V."/>
        </authorList>
    </citation>
    <scope>NUCLEOTIDE SEQUENCE [LARGE SCALE GENOMIC DNA]</scope>
    <source>
        <strain evidence="1 2">CCMP1335</strain>
    </source>
</reference>
<dbReference type="GeneID" id="7451531"/>
<evidence type="ECO:0000313" key="1">
    <source>
        <dbReference type="EMBL" id="EED96201.1"/>
    </source>
</evidence>
<evidence type="ECO:0000313" key="2">
    <source>
        <dbReference type="Proteomes" id="UP000001449"/>
    </source>
</evidence>
<dbReference type="OMA" id="SLEHWIG"/>
<gene>
    <name evidence="1" type="ORF">THAPSDRAFT_950</name>
</gene>
<organism evidence="1 2">
    <name type="scientific">Thalassiosira pseudonana</name>
    <name type="common">Marine diatom</name>
    <name type="synonym">Cyclotella nana</name>
    <dbReference type="NCBI Taxonomy" id="35128"/>
    <lineage>
        <taxon>Eukaryota</taxon>
        <taxon>Sar</taxon>
        <taxon>Stramenopiles</taxon>
        <taxon>Ochrophyta</taxon>
        <taxon>Bacillariophyta</taxon>
        <taxon>Coscinodiscophyceae</taxon>
        <taxon>Thalassiosirophycidae</taxon>
        <taxon>Thalassiosirales</taxon>
        <taxon>Thalassiosiraceae</taxon>
        <taxon>Thalassiosira</taxon>
    </lineage>
</organism>
<dbReference type="RefSeq" id="XP_002286560.1">
    <property type="nucleotide sequence ID" value="XM_002286524.1"/>
</dbReference>
<dbReference type="EMBL" id="CM000638">
    <property type="protein sequence ID" value="EED96201.1"/>
    <property type="molecule type" value="Genomic_DNA"/>
</dbReference>
<dbReference type="InParanoid" id="B8BSX0"/>
<protein>
    <submittedName>
        <fullName evidence="1">Uncharacterized protein</fullName>
    </submittedName>
</protein>
<dbReference type="AlphaFoldDB" id="B8BSX0"/>
<keyword evidence="2" id="KW-1185">Reference proteome</keyword>
<dbReference type="eggNOG" id="ENOG502SJPE">
    <property type="taxonomic scope" value="Eukaryota"/>
</dbReference>
<sequence length="730" mass="83250">MTEQLGQVASSLRRLEELNHDERSAVVFYNLIGNPFPPEALGVFCSELHPRLACQQINYYETASEAVTLQDIHDFCHDGEVQSQSDRDIRVTYIHSKGSYHHTPVNANWRRELTNAVLHPDCLSPPDDKCNVCGASFFTRFAFIYPGNMFTAKCSYINELLPPLTGGEYERLKTESVVKFLKLRLWGHLNTTLLHDRFDYYGLGRFQLEHWIGSHSSIQPCELHRKNVTLGYMVSGKVNSTEDYSWGMGPRREEVVDEIPEAQKALKSNEDAQFKEYYLLPGNLLKWFTLYGSKGIPSSDSWVWDFFAGGSRWKRLVMKHGERAIDEMVKLSTLPASYSAFAANSTETRSFQFTNDNELLSSSKPPVVVFYQITIPEGKTNEAAYALNTQFEVFTKGQYNIVTRSYEPLRNTILYYTISGGDSKSHALVASLCKTRSKSITCRRLDEYKSPKATGETVTQLHNFCIANPSHRVAYVTNQLPTINNKTERYSMQKIRAFTTAATSKMCLKSRDTCNVCGMEFYPLPYQHFRGNMFTASCEYVANLLPPRQFEQSMNSIASEALVSQLETKFTTELLPFTPQNIGLDHYSLEHWIGSHPEFKPCDVAPVQKSWFPSMSGNAFVPNQYASSRVYDFQWALAPRRNSAPENQLSLAKEQEVIGIDGIAFREYFYLAGNLLKWYTMYSKAPPDDSWVWDWYPRGNEWRQGVARNASSVVEAITKQYAVPNQGVPF</sequence>
<reference evidence="1 2" key="1">
    <citation type="journal article" date="2004" name="Science">
        <title>The genome of the diatom Thalassiosira pseudonana: ecology, evolution, and metabolism.</title>
        <authorList>
            <person name="Armbrust E.V."/>
            <person name="Berges J.A."/>
            <person name="Bowler C."/>
            <person name="Green B.R."/>
            <person name="Martinez D."/>
            <person name="Putnam N.H."/>
            <person name="Zhou S."/>
            <person name="Allen A.E."/>
            <person name="Apt K.E."/>
            <person name="Bechner M."/>
            <person name="Brzezinski M.A."/>
            <person name="Chaal B.K."/>
            <person name="Chiovitti A."/>
            <person name="Davis A.K."/>
            <person name="Demarest M.S."/>
            <person name="Detter J.C."/>
            <person name="Glavina T."/>
            <person name="Goodstein D."/>
            <person name="Hadi M.Z."/>
            <person name="Hellsten U."/>
            <person name="Hildebrand M."/>
            <person name="Jenkins B.D."/>
            <person name="Jurka J."/>
            <person name="Kapitonov V.V."/>
            <person name="Kroger N."/>
            <person name="Lau W.W."/>
            <person name="Lane T.W."/>
            <person name="Larimer F.W."/>
            <person name="Lippmeier J.C."/>
            <person name="Lucas S."/>
            <person name="Medina M."/>
            <person name="Montsant A."/>
            <person name="Obornik M."/>
            <person name="Parker M.S."/>
            <person name="Palenik B."/>
            <person name="Pazour G.J."/>
            <person name="Richardson P.M."/>
            <person name="Rynearson T.A."/>
            <person name="Saito M.A."/>
            <person name="Schwartz D.C."/>
            <person name="Thamatrakoln K."/>
            <person name="Valentin K."/>
            <person name="Vardi A."/>
            <person name="Wilkerson F.P."/>
            <person name="Rokhsar D.S."/>
        </authorList>
    </citation>
    <scope>NUCLEOTIDE SEQUENCE [LARGE SCALE GENOMIC DNA]</scope>
    <source>
        <strain evidence="1 2">CCMP1335</strain>
    </source>
</reference>